<comment type="caution">
    <text evidence="4">The sequence shown here is derived from an EMBL/GenBank/DDBJ whole genome shotgun (WGS) entry which is preliminary data.</text>
</comment>
<dbReference type="GO" id="GO:0005737">
    <property type="term" value="C:cytoplasm"/>
    <property type="evidence" value="ECO:0007669"/>
    <property type="project" value="TreeGrafter"/>
</dbReference>
<dbReference type="InterPro" id="IPR002347">
    <property type="entry name" value="SDR_fam"/>
</dbReference>
<accession>A0A7D8YR34</accession>
<evidence type="ECO:0000313" key="5">
    <source>
        <dbReference type="Proteomes" id="UP000481288"/>
    </source>
</evidence>
<dbReference type="GO" id="GO:0016616">
    <property type="term" value="F:oxidoreductase activity, acting on the CH-OH group of donors, NAD or NADP as acceptor"/>
    <property type="evidence" value="ECO:0007669"/>
    <property type="project" value="TreeGrafter"/>
</dbReference>
<evidence type="ECO:0000256" key="1">
    <source>
        <dbReference type="ARBA" id="ARBA00006484"/>
    </source>
</evidence>
<dbReference type="OrthoDB" id="37659at2759"/>
<name>A0A7D8YR34_9HELO</name>
<dbReference type="Gene3D" id="3.40.50.720">
    <property type="entry name" value="NAD(P)-binding Rossmann-like Domain"/>
    <property type="match status" value="1"/>
</dbReference>
<proteinExistence type="inferred from homology"/>
<dbReference type="FunFam" id="3.40.50.720:FF:000643">
    <property type="entry name" value="Short chain dehydrogenase/reductase family oxidoreductase, putative"/>
    <property type="match status" value="1"/>
</dbReference>
<dbReference type="SUPFAM" id="SSF51735">
    <property type="entry name" value="NAD(P)-binding Rossmann-fold domains"/>
    <property type="match status" value="1"/>
</dbReference>
<dbReference type="Pfam" id="PF00106">
    <property type="entry name" value="adh_short"/>
    <property type="match status" value="1"/>
</dbReference>
<dbReference type="PRINTS" id="PR00081">
    <property type="entry name" value="GDHRDH"/>
</dbReference>
<keyword evidence="5" id="KW-1185">Reference proteome</keyword>
<dbReference type="AlphaFoldDB" id="A0A7D8YR34"/>
<evidence type="ECO:0000313" key="4">
    <source>
        <dbReference type="EMBL" id="TVY51727.1"/>
    </source>
</evidence>
<dbReference type="EMBL" id="QGMG01000750">
    <property type="protein sequence ID" value="TVY51727.1"/>
    <property type="molecule type" value="Genomic_DNA"/>
</dbReference>
<evidence type="ECO:0000256" key="3">
    <source>
        <dbReference type="RuleBase" id="RU000363"/>
    </source>
</evidence>
<dbReference type="InterPro" id="IPR036291">
    <property type="entry name" value="NAD(P)-bd_dom_sf"/>
</dbReference>
<reference evidence="4 5" key="1">
    <citation type="submission" date="2018-05" db="EMBL/GenBank/DDBJ databases">
        <title>Whole genome sequencing for identification of molecular markers to develop diagnostic detection tools for the regulated plant pathogen Lachnellula willkommii.</title>
        <authorList>
            <person name="Giroux E."/>
            <person name="Bilodeau G."/>
        </authorList>
    </citation>
    <scope>NUCLEOTIDE SEQUENCE [LARGE SCALE GENOMIC DNA]</scope>
    <source>
        <strain evidence="4 5">CBS 625.97</strain>
    </source>
</reference>
<gene>
    <name evidence="4" type="primary">HPGD_1</name>
    <name evidence="4" type="ORF">LCER1_G006632</name>
</gene>
<protein>
    <submittedName>
        <fullName evidence="4">15-hydroxyprostaglandin dehydrogenase [NAD(+)]</fullName>
    </submittedName>
</protein>
<evidence type="ECO:0000256" key="2">
    <source>
        <dbReference type="ARBA" id="ARBA00023002"/>
    </source>
</evidence>
<sequence>MVSWSSATLLSSTRAANSRRFVSSSIYDIRQPTSSLPSRSVYSQRQVVRHSSRRESIAMAMNVENKTAIITGAGSGINFCYAKLLLGKGCNVVIADLMLRPEAQALIAEYPLESKGAKAVFQKTDVADWTQLEKMFEVATKHFGGVDIVCPGAGVYEPLWSNFWIPPGTGTSRDTLEGSRYALLDINVTHPIRVTQMAISHFLKRHKPGVVVHISSVAGQAPYFPTPVYVASKHAINGFVRSMDRLENPPAHIPKIRVNAVAPARILTPLWTDNPEKMAMVGKNAPGWVTPEDVALVMLDLVEKEEHVGGTILEVGAVVSRVETFNDGGPTSRGNGVKNDPEYEKDVWATMERIMGEK</sequence>
<dbReference type="PANTHER" id="PTHR44229">
    <property type="entry name" value="15-HYDROXYPROSTAGLANDIN DEHYDROGENASE [NAD(+)]"/>
    <property type="match status" value="1"/>
</dbReference>
<dbReference type="PRINTS" id="PR00080">
    <property type="entry name" value="SDRFAMILY"/>
</dbReference>
<keyword evidence="2" id="KW-0560">Oxidoreductase</keyword>
<comment type="similarity">
    <text evidence="1 3">Belongs to the short-chain dehydrogenases/reductases (SDR) family.</text>
</comment>
<organism evidence="4 5">
    <name type="scientific">Lachnellula cervina</name>
    <dbReference type="NCBI Taxonomy" id="1316786"/>
    <lineage>
        <taxon>Eukaryota</taxon>
        <taxon>Fungi</taxon>
        <taxon>Dikarya</taxon>
        <taxon>Ascomycota</taxon>
        <taxon>Pezizomycotina</taxon>
        <taxon>Leotiomycetes</taxon>
        <taxon>Helotiales</taxon>
        <taxon>Lachnaceae</taxon>
        <taxon>Lachnellula</taxon>
    </lineage>
</organism>
<dbReference type="PANTHER" id="PTHR44229:SF4">
    <property type="entry name" value="15-HYDROXYPROSTAGLANDIN DEHYDROGENASE [NAD(+)]"/>
    <property type="match status" value="1"/>
</dbReference>
<dbReference type="Proteomes" id="UP000481288">
    <property type="component" value="Unassembled WGS sequence"/>
</dbReference>